<dbReference type="GO" id="GO:0006281">
    <property type="term" value="P:DNA repair"/>
    <property type="evidence" value="ECO:0007669"/>
    <property type="project" value="UniProtKB-KW"/>
</dbReference>
<dbReference type="PANTHER" id="PTHR10492:SF57">
    <property type="entry name" value="ATP-DEPENDENT DNA HELICASE"/>
    <property type="match status" value="1"/>
</dbReference>
<keyword evidence="1" id="KW-0227">DNA damage</keyword>
<evidence type="ECO:0000259" key="2">
    <source>
        <dbReference type="Pfam" id="PF05970"/>
    </source>
</evidence>
<dbReference type="InterPro" id="IPR027417">
    <property type="entry name" value="P-loop_NTPase"/>
</dbReference>
<comment type="cofactor">
    <cofactor evidence="1">
        <name>Mg(2+)</name>
        <dbReference type="ChEBI" id="CHEBI:18420"/>
    </cofactor>
</comment>
<keyword evidence="1" id="KW-0233">DNA recombination</keyword>
<dbReference type="AlphaFoldDB" id="A0A814UET6"/>
<comment type="similarity">
    <text evidence="1">Belongs to the helicase family.</text>
</comment>
<accession>A0A814UET6</accession>
<comment type="catalytic activity">
    <reaction evidence="1">
        <text>ATP + H2O = ADP + phosphate + H(+)</text>
        <dbReference type="Rhea" id="RHEA:13065"/>
        <dbReference type="ChEBI" id="CHEBI:15377"/>
        <dbReference type="ChEBI" id="CHEBI:15378"/>
        <dbReference type="ChEBI" id="CHEBI:30616"/>
        <dbReference type="ChEBI" id="CHEBI:43474"/>
        <dbReference type="ChEBI" id="CHEBI:456216"/>
        <dbReference type="EC" id="5.6.2.3"/>
    </reaction>
</comment>
<evidence type="ECO:0000256" key="1">
    <source>
        <dbReference type="RuleBase" id="RU363044"/>
    </source>
</evidence>
<keyword evidence="1" id="KW-0234">DNA repair</keyword>
<dbReference type="EMBL" id="CAJNOV010004356">
    <property type="protein sequence ID" value="CAF1173483.1"/>
    <property type="molecule type" value="Genomic_DNA"/>
</dbReference>
<dbReference type="GO" id="GO:0005524">
    <property type="term" value="F:ATP binding"/>
    <property type="evidence" value="ECO:0007669"/>
    <property type="project" value="UniProtKB-KW"/>
</dbReference>
<dbReference type="Proteomes" id="UP000663855">
    <property type="component" value="Unassembled WGS sequence"/>
</dbReference>
<dbReference type="Gene3D" id="3.40.50.300">
    <property type="entry name" value="P-loop containing nucleotide triphosphate hydrolases"/>
    <property type="match status" value="1"/>
</dbReference>
<organism evidence="3 4">
    <name type="scientific">Rotaria magnacalcarata</name>
    <dbReference type="NCBI Taxonomy" id="392030"/>
    <lineage>
        <taxon>Eukaryota</taxon>
        <taxon>Metazoa</taxon>
        <taxon>Spiralia</taxon>
        <taxon>Gnathifera</taxon>
        <taxon>Rotifera</taxon>
        <taxon>Eurotatoria</taxon>
        <taxon>Bdelloidea</taxon>
        <taxon>Philodinida</taxon>
        <taxon>Philodinidae</taxon>
        <taxon>Rotaria</taxon>
    </lineage>
</organism>
<reference evidence="3" key="1">
    <citation type="submission" date="2021-02" db="EMBL/GenBank/DDBJ databases">
        <authorList>
            <person name="Nowell W R."/>
        </authorList>
    </citation>
    <scope>NUCLEOTIDE SEQUENCE</scope>
</reference>
<dbReference type="EC" id="5.6.2.3" evidence="1"/>
<keyword evidence="1" id="KW-0067">ATP-binding</keyword>
<feature type="domain" description="DNA helicase Pif1-like DEAD-box helicase" evidence="2">
    <location>
        <begin position="26"/>
        <end position="85"/>
    </location>
</feature>
<dbReference type="Pfam" id="PF05970">
    <property type="entry name" value="PIF1"/>
    <property type="match status" value="1"/>
</dbReference>
<dbReference type="PANTHER" id="PTHR10492">
    <property type="match status" value="1"/>
</dbReference>
<dbReference type="GO" id="GO:0006310">
    <property type="term" value="P:DNA recombination"/>
    <property type="evidence" value="ECO:0007669"/>
    <property type="project" value="UniProtKB-KW"/>
</dbReference>
<keyword evidence="1" id="KW-0347">Helicase</keyword>
<proteinExistence type="inferred from homology"/>
<gene>
    <name evidence="3" type="ORF">CJN711_LOCUS10636</name>
</gene>
<evidence type="ECO:0000313" key="4">
    <source>
        <dbReference type="Proteomes" id="UP000663855"/>
    </source>
</evidence>
<keyword evidence="1" id="KW-0378">Hydrolase</keyword>
<keyword evidence="1" id="KW-0547">Nucleotide-binding</keyword>
<dbReference type="GO" id="GO:0016787">
    <property type="term" value="F:hydrolase activity"/>
    <property type="evidence" value="ECO:0007669"/>
    <property type="project" value="UniProtKB-KW"/>
</dbReference>
<sequence length="110" mass="12140">MFCPLQSKNINKEEELRFGQEMYETLNEAQRSAVDKILGAYHRRSATTAPCFFIDGPGGTGKTYLYNTLCYLFKGQGVSGLTVASQVSKKIGRMGDMTSPKSLLYPSSLV</sequence>
<dbReference type="SUPFAM" id="SSF52540">
    <property type="entry name" value="P-loop containing nucleoside triphosphate hydrolases"/>
    <property type="match status" value="1"/>
</dbReference>
<dbReference type="GO" id="GO:0043139">
    <property type="term" value="F:5'-3' DNA helicase activity"/>
    <property type="evidence" value="ECO:0007669"/>
    <property type="project" value="UniProtKB-EC"/>
</dbReference>
<comment type="caution">
    <text evidence="3">The sequence shown here is derived from an EMBL/GenBank/DDBJ whole genome shotgun (WGS) entry which is preliminary data.</text>
</comment>
<protein>
    <recommendedName>
        <fullName evidence="1">ATP-dependent DNA helicase</fullName>
        <ecNumber evidence="1">5.6.2.3</ecNumber>
    </recommendedName>
</protein>
<dbReference type="GO" id="GO:0000723">
    <property type="term" value="P:telomere maintenance"/>
    <property type="evidence" value="ECO:0007669"/>
    <property type="project" value="InterPro"/>
</dbReference>
<evidence type="ECO:0000313" key="3">
    <source>
        <dbReference type="EMBL" id="CAF1173483.1"/>
    </source>
</evidence>
<dbReference type="InterPro" id="IPR010285">
    <property type="entry name" value="DNA_helicase_pif1-like_DEAD"/>
</dbReference>
<name>A0A814UET6_9BILA</name>